<dbReference type="InterPro" id="IPR003598">
    <property type="entry name" value="Ig_sub2"/>
</dbReference>
<evidence type="ECO:0000259" key="11">
    <source>
        <dbReference type="PROSITE" id="PS50853"/>
    </source>
</evidence>
<dbReference type="PANTHER" id="PTHR24342:SF21">
    <property type="entry name" value="TRIO RHO GUANINE NUCLEOTIDE EXCHANGE FACTOR"/>
    <property type="match status" value="1"/>
</dbReference>
<evidence type="ECO:0000313" key="12">
    <source>
        <dbReference type="EMBL" id="UYV74146.1"/>
    </source>
</evidence>
<dbReference type="SMART" id="SM00060">
    <property type="entry name" value="FN3"/>
    <property type="match status" value="1"/>
</dbReference>
<keyword evidence="2" id="KW-0723">Serine/threonine-protein kinase</keyword>
<evidence type="ECO:0000259" key="9">
    <source>
        <dbReference type="PROSITE" id="PS50011"/>
    </source>
</evidence>
<evidence type="ECO:0000256" key="7">
    <source>
        <dbReference type="ARBA" id="ARBA00022840"/>
    </source>
</evidence>
<protein>
    <submittedName>
        <fullName evidence="12">SPEG</fullName>
    </submittedName>
</protein>
<organism evidence="12 13">
    <name type="scientific">Cordylochernes scorpioides</name>
    <dbReference type="NCBI Taxonomy" id="51811"/>
    <lineage>
        <taxon>Eukaryota</taxon>
        <taxon>Metazoa</taxon>
        <taxon>Ecdysozoa</taxon>
        <taxon>Arthropoda</taxon>
        <taxon>Chelicerata</taxon>
        <taxon>Arachnida</taxon>
        <taxon>Pseudoscorpiones</taxon>
        <taxon>Cheliferoidea</taxon>
        <taxon>Chernetidae</taxon>
        <taxon>Cordylochernes</taxon>
    </lineage>
</organism>
<dbReference type="InterPro" id="IPR000719">
    <property type="entry name" value="Prot_kinase_dom"/>
</dbReference>
<evidence type="ECO:0000256" key="3">
    <source>
        <dbReference type="ARBA" id="ARBA00022679"/>
    </source>
</evidence>
<comment type="similarity">
    <text evidence="1">Belongs to the protein kinase superfamily. CAMK Ser/Thr protein kinase family.</text>
</comment>
<dbReference type="InterPro" id="IPR003599">
    <property type="entry name" value="Ig_sub"/>
</dbReference>
<dbReference type="InterPro" id="IPR036179">
    <property type="entry name" value="Ig-like_dom_sf"/>
</dbReference>
<dbReference type="Proteomes" id="UP001235939">
    <property type="component" value="Chromosome 11"/>
</dbReference>
<sequence length="870" mass="100351">MEQKLKQRICIEFYVKLQISATETFEMLNKAFPNDAPKRTTVFECHSSRIVTEDLKLKKTPAKFIPRFLTNEQKLCRLATYIAPNDFFLLPKLKAVLKERYFDTRDDIIEKLLLALKSIPKEAYKNCFNNWEKRWRWKTYRRRPLESCLTHPSRMLYPPGEVYTPPSTPEPSLRRTRVKPSAFDETMAQKISREPIDIRSESQYQQGPDTFLLPLRDPEFPVRVRQYLRIGSGRSPMLADHLRDKHWSDSKVTVRERRKFLDVLDEEIDDEKKGKTKEIIPFRLQREIGSLAETESTARRKRSQDDITGTVPYFREKLRDVVIREGQDVVLHCMAVGQPSPLYSWFRNDGILVESSRVEMTRLPSGQAQLRLKPGKAYDVGMYKCVARNQHGVALCRARLKIGDNPGKPEPPKVAQCSATAVEVTWFPPKNEGNSIILSYLLEYREASQESWTKALDSIPHEFYIVRNLQPSTTYYFRITARNKFGWGEPSAASEICCTLEEGSPGMKVSKARKFQLDMIDRGQAVGPEIDEEEVPRLDYDVELNPIGLEEGDPMELYNFISEVSRGRHSLVATVWSKKLNTTLVAKVIQRKSSDGELEEYETLRSLRHERIATLLTASAHPGALILAMERLSGLDVLTFLSSHVQYSEQSVSHILAQVLNGLEYLHFRGIGYLELQPDNVVMMDSHHLDIKLVDLGSARYLPPEGARLHWRPADIEYLAPEIVKEEEVTCAADIWGVAVLAYILLSGVSPFRGDDIRETTSNILYVRFRFDSLYRNVTQEATRFLMQLFKRTPQKRPTIEECLENKWLLPSEFLIRKREHAVFLTHKLHQFSEQFHAAKQLNTPPALLNMFGMTLTKSVTLETDNYEEL</sequence>
<dbReference type="PROSITE" id="PS50011">
    <property type="entry name" value="PROTEIN_KINASE_DOM"/>
    <property type="match status" value="1"/>
</dbReference>
<gene>
    <name evidence="12" type="ORF">LAZ67_11002244</name>
</gene>
<dbReference type="InterPro" id="IPR013098">
    <property type="entry name" value="Ig_I-set"/>
</dbReference>
<dbReference type="Gene3D" id="1.10.10.1450">
    <property type="match status" value="1"/>
</dbReference>
<name>A0ABY6L1E2_9ARAC</name>
<dbReference type="PROSITE" id="PS50853">
    <property type="entry name" value="FN3"/>
    <property type="match status" value="1"/>
</dbReference>
<accession>A0ABY6L1E2</accession>
<keyword evidence="4" id="KW-0677">Repeat</keyword>
<dbReference type="InterPro" id="IPR036116">
    <property type="entry name" value="FN3_sf"/>
</dbReference>
<keyword evidence="6" id="KW-0418">Kinase</keyword>
<evidence type="ECO:0000256" key="1">
    <source>
        <dbReference type="ARBA" id="ARBA00006692"/>
    </source>
</evidence>
<keyword evidence="3" id="KW-0808">Transferase</keyword>
<dbReference type="SUPFAM" id="SSF48726">
    <property type="entry name" value="Immunoglobulin"/>
    <property type="match status" value="1"/>
</dbReference>
<dbReference type="InterPro" id="IPR011009">
    <property type="entry name" value="Kinase-like_dom_sf"/>
</dbReference>
<dbReference type="EMBL" id="CP092873">
    <property type="protein sequence ID" value="UYV74146.1"/>
    <property type="molecule type" value="Genomic_DNA"/>
</dbReference>
<dbReference type="SUPFAM" id="SSF49265">
    <property type="entry name" value="Fibronectin type III"/>
    <property type="match status" value="1"/>
</dbReference>
<feature type="domain" description="Fibronectin type-III" evidence="11">
    <location>
        <begin position="408"/>
        <end position="502"/>
    </location>
</feature>
<keyword evidence="8" id="KW-0393">Immunoglobulin domain</keyword>
<dbReference type="CDD" id="cd00063">
    <property type="entry name" value="FN3"/>
    <property type="match status" value="1"/>
</dbReference>
<dbReference type="InterPro" id="IPR013783">
    <property type="entry name" value="Ig-like_fold"/>
</dbReference>
<dbReference type="PROSITE" id="PS50835">
    <property type="entry name" value="IG_LIKE"/>
    <property type="match status" value="1"/>
</dbReference>
<evidence type="ECO:0000256" key="8">
    <source>
        <dbReference type="ARBA" id="ARBA00023319"/>
    </source>
</evidence>
<dbReference type="Gene3D" id="1.10.510.10">
    <property type="entry name" value="Transferase(Phosphotransferase) domain 1"/>
    <property type="match status" value="1"/>
</dbReference>
<dbReference type="Pfam" id="PF00069">
    <property type="entry name" value="Pkinase"/>
    <property type="match status" value="1"/>
</dbReference>
<dbReference type="PRINTS" id="PR00014">
    <property type="entry name" value="FNTYPEIII"/>
</dbReference>
<dbReference type="Gene3D" id="3.30.200.20">
    <property type="entry name" value="Phosphorylase Kinase, domain 1"/>
    <property type="match status" value="1"/>
</dbReference>
<dbReference type="PANTHER" id="PTHR24342">
    <property type="entry name" value="SERINE/THREONINE-PROTEIN KINASE 17"/>
    <property type="match status" value="1"/>
</dbReference>
<dbReference type="InterPro" id="IPR003961">
    <property type="entry name" value="FN3_dom"/>
</dbReference>
<dbReference type="Pfam" id="PF00041">
    <property type="entry name" value="fn3"/>
    <property type="match status" value="1"/>
</dbReference>
<dbReference type="InterPro" id="IPR036397">
    <property type="entry name" value="RNaseH_sf"/>
</dbReference>
<keyword evidence="7" id="KW-0067">ATP-binding</keyword>
<evidence type="ECO:0000259" key="10">
    <source>
        <dbReference type="PROSITE" id="PS50835"/>
    </source>
</evidence>
<evidence type="ECO:0000313" key="13">
    <source>
        <dbReference type="Proteomes" id="UP001235939"/>
    </source>
</evidence>
<feature type="domain" description="Ig-like" evidence="10">
    <location>
        <begin position="312"/>
        <end position="401"/>
    </location>
</feature>
<reference evidence="12 13" key="1">
    <citation type="submission" date="2022-01" db="EMBL/GenBank/DDBJ databases">
        <title>A chromosomal length assembly of Cordylochernes scorpioides.</title>
        <authorList>
            <person name="Zeh D."/>
            <person name="Zeh J."/>
        </authorList>
    </citation>
    <scope>NUCLEOTIDE SEQUENCE [LARGE SCALE GENOMIC DNA]</scope>
    <source>
        <strain evidence="12">IN4F17</strain>
        <tissue evidence="12">Whole Body</tissue>
    </source>
</reference>
<keyword evidence="5" id="KW-0547">Nucleotide-binding</keyword>
<dbReference type="SUPFAM" id="SSF56112">
    <property type="entry name" value="Protein kinase-like (PK-like)"/>
    <property type="match status" value="1"/>
</dbReference>
<dbReference type="Pfam" id="PF07679">
    <property type="entry name" value="I-set"/>
    <property type="match status" value="1"/>
</dbReference>
<dbReference type="SMART" id="SM00409">
    <property type="entry name" value="IG"/>
    <property type="match status" value="1"/>
</dbReference>
<dbReference type="Gene3D" id="2.60.40.10">
    <property type="entry name" value="Immunoglobulins"/>
    <property type="match status" value="2"/>
</dbReference>
<feature type="domain" description="Protein kinase" evidence="9">
    <location>
        <begin position="558"/>
        <end position="809"/>
    </location>
</feature>
<dbReference type="InterPro" id="IPR007110">
    <property type="entry name" value="Ig-like_dom"/>
</dbReference>
<evidence type="ECO:0000256" key="2">
    <source>
        <dbReference type="ARBA" id="ARBA00022527"/>
    </source>
</evidence>
<evidence type="ECO:0000256" key="5">
    <source>
        <dbReference type="ARBA" id="ARBA00022741"/>
    </source>
</evidence>
<evidence type="ECO:0000256" key="6">
    <source>
        <dbReference type="ARBA" id="ARBA00022777"/>
    </source>
</evidence>
<proteinExistence type="inferred from homology"/>
<dbReference type="SMART" id="SM00408">
    <property type="entry name" value="IGc2"/>
    <property type="match status" value="1"/>
</dbReference>
<keyword evidence="13" id="KW-1185">Reference proteome</keyword>
<evidence type="ECO:0000256" key="4">
    <source>
        <dbReference type="ARBA" id="ARBA00022737"/>
    </source>
</evidence>
<dbReference type="Gene3D" id="3.30.420.10">
    <property type="entry name" value="Ribonuclease H-like superfamily/Ribonuclease H"/>
    <property type="match status" value="1"/>
</dbReference>